<dbReference type="PIRSF" id="PIRSF005962">
    <property type="entry name" value="Pept_M20D_amidohydro"/>
    <property type="match status" value="1"/>
</dbReference>
<dbReference type="InterPro" id="IPR002933">
    <property type="entry name" value="Peptidase_M20"/>
</dbReference>
<dbReference type="NCBIfam" id="TIGR01891">
    <property type="entry name" value="amidohydrolases"/>
    <property type="match status" value="1"/>
</dbReference>
<feature type="domain" description="Peptidase M20 dimerisation" evidence="1">
    <location>
        <begin position="189"/>
        <end position="280"/>
    </location>
</feature>
<dbReference type="InterPro" id="IPR017439">
    <property type="entry name" value="Amidohydrolase"/>
</dbReference>
<dbReference type="InterPro" id="IPR011650">
    <property type="entry name" value="Peptidase_M20_dimer"/>
</dbReference>
<dbReference type="SUPFAM" id="SSF53187">
    <property type="entry name" value="Zn-dependent exopeptidases"/>
    <property type="match status" value="1"/>
</dbReference>
<sequence>MIVASIEQWIEKVKPQVVQWRRYLHQYPELSFHEKETAQFVYEKLQSFGNLELSRPTPTSVMARLIGEEPGRVLAIRADMDALPIQEENSFDFISKNPGVMHACGHDGHTAMLLGAAQVLSQMKEKIRGEVRLIFQHAEELPPGGAEELVRAGVMEGVDAVIGAHLWSPLAIGKVGIVYGPMMAAPDVFKMTICGKGGHAAMPHQTVDSIAIGAQVVTNLQHIVSRYNDPLEPLVLSVTRFVGGSSHNVLPGSVEIEGTVRTLDPGLREEIPGQIERVVKGITEAHGAAYELEYVHGYRSVVNDDEVTRLMEESVQELFGQGAVAHLKPAMVGEDFSAYQQKAPGNFFFIGAGNPEKDSSYPHHHPRFTVDEDALETGVRLFIHTALKMCSCRRVY</sequence>
<dbReference type="PANTHER" id="PTHR11014">
    <property type="entry name" value="PEPTIDASE M20 FAMILY MEMBER"/>
    <property type="match status" value="1"/>
</dbReference>
<dbReference type="Pfam" id="PF07687">
    <property type="entry name" value="M20_dimer"/>
    <property type="match status" value="1"/>
</dbReference>
<dbReference type="CDD" id="cd08021">
    <property type="entry name" value="M20_Acy1_YhaA-like"/>
    <property type="match status" value="1"/>
</dbReference>
<dbReference type="Gene3D" id="3.40.630.10">
    <property type="entry name" value="Zn peptidases"/>
    <property type="match status" value="1"/>
</dbReference>
<name>A0ABW4C5R5_9BACL</name>
<dbReference type="SUPFAM" id="SSF55031">
    <property type="entry name" value="Bacterial exopeptidase dimerisation domain"/>
    <property type="match status" value="1"/>
</dbReference>
<accession>A0ABW4C5R5</accession>
<dbReference type="Proteomes" id="UP001597282">
    <property type="component" value="Unassembled WGS sequence"/>
</dbReference>
<organism evidence="2 3">
    <name type="scientific">Kroppenstedtia sanguinis</name>
    <dbReference type="NCBI Taxonomy" id="1380684"/>
    <lineage>
        <taxon>Bacteria</taxon>
        <taxon>Bacillati</taxon>
        <taxon>Bacillota</taxon>
        <taxon>Bacilli</taxon>
        <taxon>Bacillales</taxon>
        <taxon>Thermoactinomycetaceae</taxon>
        <taxon>Kroppenstedtia</taxon>
    </lineage>
</organism>
<dbReference type="EMBL" id="JBHTNU010000001">
    <property type="protein sequence ID" value="MFD1425418.1"/>
    <property type="molecule type" value="Genomic_DNA"/>
</dbReference>
<dbReference type="Pfam" id="PF01546">
    <property type="entry name" value="Peptidase_M20"/>
    <property type="match status" value="1"/>
</dbReference>
<dbReference type="RefSeq" id="WP_380162148.1">
    <property type="nucleotide sequence ID" value="NZ_JBHTNU010000001.1"/>
</dbReference>
<dbReference type="Gene3D" id="3.30.70.360">
    <property type="match status" value="1"/>
</dbReference>
<dbReference type="PANTHER" id="PTHR11014:SF63">
    <property type="entry name" value="METALLOPEPTIDASE, PUTATIVE (AFU_ORTHOLOGUE AFUA_6G09600)-RELATED"/>
    <property type="match status" value="1"/>
</dbReference>
<dbReference type="InterPro" id="IPR036264">
    <property type="entry name" value="Bact_exopeptidase_dim_dom"/>
</dbReference>
<reference evidence="3" key="1">
    <citation type="journal article" date="2019" name="Int. J. Syst. Evol. Microbiol.">
        <title>The Global Catalogue of Microorganisms (GCM) 10K type strain sequencing project: providing services to taxonomists for standard genome sequencing and annotation.</title>
        <authorList>
            <consortium name="The Broad Institute Genomics Platform"/>
            <consortium name="The Broad Institute Genome Sequencing Center for Infectious Disease"/>
            <person name="Wu L."/>
            <person name="Ma J."/>
        </authorList>
    </citation>
    <scope>NUCLEOTIDE SEQUENCE [LARGE SCALE GENOMIC DNA]</scope>
    <source>
        <strain evidence="3">S1</strain>
    </source>
</reference>
<evidence type="ECO:0000259" key="1">
    <source>
        <dbReference type="Pfam" id="PF07687"/>
    </source>
</evidence>
<evidence type="ECO:0000313" key="2">
    <source>
        <dbReference type="EMBL" id="MFD1425418.1"/>
    </source>
</evidence>
<keyword evidence="3" id="KW-1185">Reference proteome</keyword>
<evidence type="ECO:0000313" key="3">
    <source>
        <dbReference type="Proteomes" id="UP001597282"/>
    </source>
</evidence>
<protein>
    <submittedName>
        <fullName evidence="2">M20 family metallopeptidase</fullName>
    </submittedName>
</protein>
<comment type="caution">
    <text evidence="2">The sequence shown here is derived from an EMBL/GenBank/DDBJ whole genome shotgun (WGS) entry which is preliminary data.</text>
</comment>
<gene>
    <name evidence="2" type="ORF">ACFQ4Y_00520</name>
</gene>
<proteinExistence type="predicted"/>